<name>A0A7W7KE01_9SPHN</name>
<protein>
    <recommendedName>
        <fullName evidence="3">Transposase</fullName>
    </recommendedName>
</protein>
<dbReference type="EMBL" id="JACHLR010000061">
    <property type="protein sequence ID" value="MBB4861115.1"/>
    <property type="molecule type" value="Genomic_DNA"/>
</dbReference>
<sequence>MPQAYSSLKNWQFMRDNWLYNRIFASHVNIVEHCCETWNRLMDQSWLIMATGRRKWARRL</sequence>
<gene>
    <name evidence="1" type="ORF">HNO88_004469</name>
</gene>
<proteinExistence type="predicted"/>
<organism evidence="1 2">
    <name type="scientific">Novosphingobium chloroacetimidivorans</name>
    <dbReference type="NCBI Taxonomy" id="1428314"/>
    <lineage>
        <taxon>Bacteria</taxon>
        <taxon>Pseudomonadati</taxon>
        <taxon>Pseudomonadota</taxon>
        <taxon>Alphaproteobacteria</taxon>
        <taxon>Sphingomonadales</taxon>
        <taxon>Sphingomonadaceae</taxon>
        <taxon>Novosphingobium</taxon>
    </lineage>
</organism>
<evidence type="ECO:0000313" key="2">
    <source>
        <dbReference type="Proteomes" id="UP000555448"/>
    </source>
</evidence>
<reference evidence="1 2" key="1">
    <citation type="submission" date="2020-08" db="EMBL/GenBank/DDBJ databases">
        <title>Functional genomics of gut bacteria from endangered species of beetles.</title>
        <authorList>
            <person name="Carlos-Shanley C."/>
        </authorList>
    </citation>
    <scope>NUCLEOTIDE SEQUENCE [LARGE SCALE GENOMIC DNA]</scope>
    <source>
        <strain evidence="1 2">S00245</strain>
    </source>
</reference>
<evidence type="ECO:0008006" key="3">
    <source>
        <dbReference type="Google" id="ProtNLM"/>
    </source>
</evidence>
<keyword evidence="2" id="KW-1185">Reference proteome</keyword>
<dbReference type="AlphaFoldDB" id="A0A7W7KE01"/>
<evidence type="ECO:0000313" key="1">
    <source>
        <dbReference type="EMBL" id="MBB4861115.1"/>
    </source>
</evidence>
<comment type="caution">
    <text evidence="1">The sequence shown here is derived from an EMBL/GenBank/DDBJ whole genome shotgun (WGS) entry which is preliminary data.</text>
</comment>
<accession>A0A7W7KE01</accession>
<dbReference type="Proteomes" id="UP000555448">
    <property type="component" value="Unassembled WGS sequence"/>
</dbReference>
<dbReference type="RefSeq" id="WP_184250872.1">
    <property type="nucleotide sequence ID" value="NZ_JACHLR010000061.1"/>
</dbReference>